<keyword evidence="12" id="KW-1185">Reference proteome</keyword>
<organism evidence="11 12">
    <name type="scientific">Linnemannia schmuckeri</name>
    <dbReference type="NCBI Taxonomy" id="64567"/>
    <lineage>
        <taxon>Eukaryota</taxon>
        <taxon>Fungi</taxon>
        <taxon>Fungi incertae sedis</taxon>
        <taxon>Mucoromycota</taxon>
        <taxon>Mortierellomycotina</taxon>
        <taxon>Mortierellomycetes</taxon>
        <taxon>Mortierellales</taxon>
        <taxon>Mortierellaceae</taxon>
        <taxon>Linnemannia</taxon>
    </lineage>
</organism>
<evidence type="ECO:0000256" key="3">
    <source>
        <dbReference type="ARBA" id="ARBA00022980"/>
    </source>
</evidence>
<evidence type="ECO:0000256" key="5">
    <source>
        <dbReference type="ARBA" id="ARBA00023274"/>
    </source>
</evidence>
<dbReference type="InterPro" id="IPR014721">
    <property type="entry name" value="Ribsml_uS5_D2-typ_fold_subgr"/>
</dbReference>
<keyword evidence="5 8" id="KW-0687">Ribonucleoprotein</keyword>
<evidence type="ECO:0000256" key="6">
    <source>
        <dbReference type="ARBA" id="ARBA00039335"/>
    </source>
</evidence>
<dbReference type="PANTHER" id="PTHR48277:SF1">
    <property type="entry name" value="MITOCHONDRIAL RIBOSOMAL PROTEIN S5"/>
    <property type="match status" value="1"/>
</dbReference>
<dbReference type="InterPro" id="IPR013810">
    <property type="entry name" value="Ribosomal_uS5_N"/>
</dbReference>
<dbReference type="AlphaFoldDB" id="A0A9P5S5R4"/>
<evidence type="ECO:0000259" key="10">
    <source>
        <dbReference type="PROSITE" id="PS50881"/>
    </source>
</evidence>
<dbReference type="GO" id="GO:0003723">
    <property type="term" value="F:RNA binding"/>
    <property type="evidence" value="ECO:0007669"/>
    <property type="project" value="InterPro"/>
</dbReference>
<dbReference type="InterPro" id="IPR020568">
    <property type="entry name" value="Ribosomal_Su5_D2-typ_SF"/>
</dbReference>
<dbReference type="Pfam" id="PF03719">
    <property type="entry name" value="Ribosomal_S5_C"/>
    <property type="match status" value="1"/>
</dbReference>
<dbReference type="InterPro" id="IPR018192">
    <property type="entry name" value="Ribosomal_uS5_N_CS"/>
</dbReference>
<dbReference type="EMBL" id="JAAAUQ010000061">
    <property type="protein sequence ID" value="KAF9155564.1"/>
    <property type="molecule type" value="Genomic_DNA"/>
</dbReference>
<dbReference type="Proteomes" id="UP000748756">
    <property type="component" value="Unassembled WGS sequence"/>
</dbReference>
<dbReference type="GO" id="GO:0003735">
    <property type="term" value="F:structural constituent of ribosome"/>
    <property type="evidence" value="ECO:0007669"/>
    <property type="project" value="UniProtKB-UniRule"/>
</dbReference>
<protein>
    <recommendedName>
        <fullName evidence="6">Small ribosomal subunit protein uS5m</fullName>
    </recommendedName>
    <alternativeName>
        <fullName evidence="7">28S ribosomal protein S5, mitochondrial</fullName>
    </alternativeName>
</protein>
<evidence type="ECO:0000256" key="4">
    <source>
        <dbReference type="ARBA" id="ARBA00023128"/>
    </source>
</evidence>
<dbReference type="GO" id="GO:0005743">
    <property type="term" value="C:mitochondrial inner membrane"/>
    <property type="evidence" value="ECO:0007669"/>
    <property type="project" value="UniProtKB-ARBA"/>
</dbReference>
<evidence type="ECO:0000256" key="1">
    <source>
        <dbReference type="ARBA" id="ARBA00004173"/>
    </source>
</evidence>
<gene>
    <name evidence="11" type="primary">MRPS5</name>
    <name evidence="11" type="ORF">BG015_009437</name>
</gene>
<feature type="domain" description="S5 DRBM" evidence="10">
    <location>
        <begin position="125"/>
        <end position="188"/>
    </location>
</feature>
<dbReference type="PROSITE" id="PS50881">
    <property type="entry name" value="S5_DSRBD"/>
    <property type="match status" value="1"/>
</dbReference>
<dbReference type="Gene3D" id="3.30.160.20">
    <property type="match status" value="1"/>
</dbReference>
<dbReference type="Pfam" id="PF00333">
    <property type="entry name" value="Ribosomal_S5"/>
    <property type="match status" value="1"/>
</dbReference>
<dbReference type="SUPFAM" id="SSF54211">
    <property type="entry name" value="Ribosomal protein S5 domain 2-like"/>
    <property type="match status" value="1"/>
</dbReference>
<comment type="similarity">
    <text evidence="2 9">Belongs to the universal ribosomal protein uS5 family.</text>
</comment>
<evidence type="ECO:0000256" key="9">
    <source>
        <dbReference type="RuleBase" id="RU003823"/>
    </source>
</evidence>
<dbReference type="SUPFAM" id="SSF54768">
    <property type="entry name" value="dsRNA-binding domain-like"/>
    <property type="match status" value="1"/>
</dbReference>
<dbReference type="InterPro" id="IPR000851">
    <property type="entry name" value="Ribosomal_uS5"/>
</dbReference>
<dbReference type="GO" id="GO:0006412">
    <property type="term" value="P:translation"/>
    <property type="evidence" value="ECO:0007669"/>
    <property type="project" value="InterPro"/>
</dbReference>
<proteinExistence type="inferred from homology"/>
<dbReference type="FunFam" id="3.30.230.10:FF:000002">
    <property type="entry name" value="30S ribosomal protein S5"/>
    <property type="match status" value="1"/>
</dbReference>
<dbReference type="OrthoDB" id="309483at2759"/>
<keyword evidence="4" id="KW-0496">Mitochondrion</keyword>
<evidence type="ECO:0000313" key="11">
    <source>
        <dbReference type="EMBL" id="KAF9155564.1"/>
    </source>
</evidence>
<evidence type="ECO:0000256" key="8">
    <source>
        <dbReference type="PROSITE-ProRule" id="PRU00268"/>
    </source>
</evidence>
<sequence>MASPALWQRYITASALASTSRNVTRTFTTTSAVAMARQRPGASKPTVARVPGLDHPGTLHNLSEIHPLLDHYPRKTDQDGNLDLETPKLWASAPPLDNMLKNQADDDVDEASLPHGLTKDDLKKFLKRALVVKRTSNMTTAGKIPSMYALVVVGNGQGIAGYGEGKDDEVARAVRKATNRAMRNLTAFERYDDRTIYHDIDHKFHATNIQFRSRPPGFGNRCNHYIHEICSCIGILDISAKVWGSRNPMNVIKATFEALSLKQKLPEDIARGRGKRVVDVQHTYYGANE</sequence>
<dbReference type="PANTHER" id="PTHR48277">
    <property type="entry name" value="MITOCHONDRIAL RIBOSOMAL PROTEIN S5"/>
    <property type="match status" value="1"/>
</dbReference>
<evidence type="ECO:0000313" key="12">
    <source>
        <dbReference type="Proteomes" id="UP000748756"/>
    </source>
</evidence>
<reference evidence="11" key="1">
    <citation type="journal article" date="2020" name="Fungal Divers.">
        <title>Resolving the Mortierellaceae phylogeny through synthesis of multi-gene phylogenetics and phylogenomics.</title>
        <authorList>
            <person name="Vandepol N."/>
            <person name="Liber J."/>
            <person name="Desiro A."/>
            <person name="Na H."/>
            <person name="Kennedy M."/>
            <person name="Barry K."/>
            <person name="Grigoriev I.V."/>
            <person name="Miller A.N."/>
            <person name="O'Donnell K."/>
            <person name="Stajich J.E."/>
            <person name="Bonito G."/>
        </authorList>
    </citation>
    <scope>NUCLEOTIDE SEQUENCE</scope>
    <source>
        <strain evidence="11">NRRL 6426</strain>
    </source>
</reference>
<dbReference type="FunFam" id="3.30.160.20:FF:000022">
    <property type="entry name" value="28S ribosomal protein S5, mitochondrial"/>
    <property type="match status" value="1"/>
</dbReference>
<comment type="subcellular location">
    <subcellularLocation>
        <location evidence="1">Mitochondrion</location>
    </subcellularLocation>
</comment>
<accession>A0A9P5S5R4</accession>
<comment type="caution">
    <text evidence="11">The sequence shown here is derived from an EMBL/GenBank/DDBJ whole genome shotgun (WGS) entry which is preliminary data.</text>
</comment>
<evidence type="ECO:0000256" key="7">
    <source>
        <dbReference type="ARBA" id="ARBA00041606"/>
    </source>
</evidence>
<dbReference type="GO" id="GO:0005763">
    <property type="term" value="C:mitochondrial small ribosomal subunit"/>
    <property type="evidence" value="ECO:0007669"/>
    <property type="project" value="UniProtKB-ARBA"/>
</dbReference>
<name>A0A9P5S5R4_9FUNG</name>
<dbReference type="PROSITE" id="PS00585">
    <property type="entry name" value="RIBOSOMAL_S5"/>
    <property type="match status" value="1"/>
</dbReference>
<dbReference type="Gene3D" id="3.30.230.10">
    <property type="match status" value="1"/>
</dbReference>
<keyword evidence="3 8" id="KW-0689">Ribosomal protein</keyword>
<dbReference type="InterPro" id="IPR005324">
    <property type="entry name" value="Ribosomal_uS5_C"/>
</dbReference>
<evidence type="ECO:0000256" key="2">
    <source>
        <dbReference type="ARBA" id="ARBA00008945"/>
    </source>
</evidence>